<keyword evidence="8 11" id="KW-0472">Membrane</keyword>
<dbReference type="PROSITE" id="PS51450">
    <property type="entry name" value="LRR"/>
    <property type="match status" value="2"/>
</dbReference>
<dbReference type="GO" id="GO:0038023">
    <property type="term" value="F:signaling receptor activity"/>
    <property type="evidence" value="ECO:0007669"/>
    <property type="project" value="TreeGrafter"/>
</dbReference>
<dbReference type="PRINTS" id="PR01537">
    <property type="entry name" value="INTRLKN1R1F"/>
</dbReference>
<evidence type="ECO:0000256" key="11">
    <source>
        <dbReference type="SAM" id="Phobius"/>
    </source>
</evidence>
<dbReference type="EMBL" id="EF407561">
    <property type="protein sequence ID" value="ABQ59330.1"/>
    <property type="molecule type" value="mRNA"/>
</dbReference>
<name>B2WSC9_PENCE</name>
<evidence type="ECO:0000313" key="14">
    <source>
        <dbReference type="EMBL" id="ABQ59330.1"/>
    </source>
</evidence>
<dbReference type="AlphaFoldDB" id="B2WSC9"/>
<dbReference type="FunFam" id="3.40.50.10140:FF:000026">
    <property type="entry name" value="Toll-like receptor 2"/>
    <property type="match status" value="1"/>
</dbReference>
<keyword evidence="7 11" id="KW-1133">Transmembrane helix</keyword>
<dbReference type="InterPro" id="IPR000157">
    <property type="entry name" value="TIR_dom"/>
</dbReference>
<feature type="domain" description="TIR" evidence="13">
    <location>
        <begin position="765"/>
        <end position="901"/>
    </location>
</feature>
<dbReference type="InterPro" id="IPR003591">
    <property type="entry name" value="Leu-rich_rpt_typical-subtyp"/>
</dbReference>
<evidence type="ECO:0000259" key="13">
    <source>
        <dbReference type="PROSITE" id="PS50104"/>
    </source>
</evidence>
<evidence type="ECO:0000256" key="7">
    <source>
        <dbReference type="ARBA" id="ARBA00022989"/>
    </source>
</evidence>
<keyword evidence="9" id="KW-0675">Receptor</keyword>
<evidence type="ECO:0000256" key="1">
    <source>
        <dbReference type="ARBA" id="ARBA00004479"/>
    </source>
</evidence>
<dbReference type="GO" id="GO:0005886">
    <property type="term" value="C:plasma membrane"/>
    <property type="evidence" value="ECO:0007669"/>
    <property type="project" value="TreeGrafter"/>
</dbReference>
<dbReference type="PROSITE" id="PS51257">
    <property type="entry name" value="PROKAR_LIPOPROTEIN"/>
    <property type="match status" value="1"/>
</dbReference>
<dbReference type="SUPFAM" id="SSF52058">
    <property type="entry name" value="L domain-like"/>
    <property type="match status" value="2"/>
</dbReference>
<dbReference type="InterPro" id="IPR001611">
    <property type="entry name" value="Leu-rich_rpt"/>
</dbReference>
<dbReference type="Pfam" id="PF13855">
    <property type="entry name" value="LRR_8"/>
    <property type="match status" value="2"/>
</dbReference>
<dbReference type="SMART" id="SM00364">
    <property type="entry name" value="LRR_BAC"/>
    <property type="match status" value="5"/>
</dbReference>
<evidence type="ECO:0000256" key="10">
    <source>
        <dbReference type="ARBA" id="ARBA00023180"/>
    </source>
</evidence>
<dbReference type="OrthoDB" id="1421090at2759"/>
<dbReference type="InterPro" id="IPR032675">
    <property type="entry name" value="LRR_dom_sf"/>
</dbReference>
<dbReference type="SMART" id="SM00255">
    <property type="entry name" value="TIR"/>
    <property type="match status" value="1"/>
</dbReference>
<comment type="similarity">
    <text evidence="2">Belongs to the Toll-like receptor family.</text>
</comment>
<keyword evidence="5 12" id="KW-0732">Signal</keyword>
<protein>
    <submittedName>
        <fullName evidence="14">Toll protein</fullName>
    </submittedName>
</protein>
<dbReference type="SMART" id="SM00369">
    <property type="entry name" value="LRR_TYP"/>
    <property type="match status" value="9"/>
</dbReference>
<organism evidence="14">
    <name type="scientific">Penaeus chinensis</name>
    <name type="common">Fleshy prawn</name>
    <name type="synonym">Fenneropenaeus chinensis</name>
    <dbReference type="NCBI Taxonomy" id="139456"/>
    <lineage>
        <taxon>Eukaryota</taxon>
        <taxon>Metazoa</taxon>
        <taxon>Ecdysozoa</taxon>
        <taxon>Arthropoda</taxon>
        <taxon>Crustacea</taxon>
        <taxon>Multicrustacea</taxon>
        <taxon>Malacostraca</taxon>
        <taxon>Eumalacostraca</taxon>
        <taxon>Eucarida</taxon>
        <taxon>Decapoda</taxon>
        <taxon>Dendrobranchiata</taxon>
        <taxon>Penaeoidea</taxon>
        <taxon>Penaeidae</taxon>
        <taxon>Penaeus</taxon>
    </lineage>
</organism>
<dbReference type="InterPro" id="IPR000483">
    <property type="entry name" value="Cys-rich_flank_reg_C"/>
</dbReference>
<feature type="chain" id="PRO_5002783627" evidence="12">
    <location>
        <begin position="21"/>
        <end position="931"/>
    </location>
</feature>
<dbReference type="PANTHER" id="PTHR24365">
    <property type="entry name" value="TOLL-LIKE RECEPTOR"/>
    <property type="match status" value="1"/>
</dbReference>
<dbReference type="FunFam" id="3.80.10.10:FF:001164">
    <property type="entry name" value="GH01279p"/>
    <property type="match status" value="1"/>
</dbReference>
<evidence type="ECO:0000256" key="5">
    <source>
        <dbReference type="ARBA" id="ARBA00022729"/>
    </source>
</evidence>
<dbReference type="GO" id="GO:0007165">
    <property type="term" value="P:signal transduction"/>
    <property type="evidence" value="ECO:0007669"/>
    <property type="project" value="InterPro"/>
</dbReference>
<dbReference type="Pfam" id="PF01582">
    <property type="entry name" value="TIR"/>
    <property type="match status" value="1"/>
</dbReference>
<feature type="signal peptide" evidence="12">
    <location>
        <begin position="1"/>
        <end position="20"/>
    </location>
</feature>
<keyword evidence="3" id="KW-0433">Leucine-rich repeat</keyword>
<evidence type="ECO:0000256" key="6">
    <source>
        <dbReference type="ARBA" id="ARBA00022737"/>
    </source>
</evidence>
<dbReference type="SUPFAM" id="SSF52200">
    <property type="entry name" value="Toll/Interleukin receptor TIR domain"/>
    <property type="match status" value="1"/>
</dbReference>
<evidence type="ECO:0000256" key="3">
    <source>
        <dbReference type="ARBA" id="ARBA00022614"/>
    </source>
</evidence>
<comment type="subcellular location">
    <subcellularLocation>
        <location evidence="1">Membrane</location>
        <topology evidence="1">Single-pass type I membrane protein</topology>
    </subcellularLocation>
</comment>
<evidence type="ECO:0000256" key="2">
    <source>
        <dbReference type="ARBA" id="ARBA00009634"/>
    </source>
</evidence>
<dbReference type="PROSITE" id="PS50104">
    <property type="entry name" value="TIR"/>
    <property type="match status" value="1"/>
</dbReference>
<proteinExistence type="evidence at transcript level"/>
<dbReference type="Gene3D" id="3.40.50.10140">
    <property type="entry name" value="Toll/interleukin-1 receptor homology (TIR) domain"/>
    <property type="match status" value="1"/>
</dbReference>
<dbReference type="Gene3D" id="3.80.10.10">
    <property type="entry name" value="Ribonuclease Inhibitor"/>
    <property type="match status" value="4"/>
</dbReference>
<sequence length="931" mass="106471">MMRSWMVLPAFLLWGWAAGGVTLSLSCGRCEGGPDGYTCPSSDSAQAYVLRALPDQVLRVECRNNGGDFSLLKGCNFTAFRQFEFERCPLPDVSFGEVFRRIGVPSGDVKSLSLTAGSWNASSGLQEWHLDSLTNLQTLQLVDNNFTSFPRALLTNTPKLEFFRFIGNRVGNLPHTMFASTPNLVMAELGSNGLTSVPEDLFANLTKLLNVSLWNNQLTDIQRSLFSDITGLRFLDLRDNFLSDITNRQFQGMKILKRLNLGGNQISSLNKDSFGDLRNLEELELQSNWLENLPTGIFDNQRLMQKLILRNNSLSKLPDRIFQKCESLKMLDLSVNNLQYIERSQLPAHTSALTYLNLGSSNISLSEDFISDSGTHFITYDFPLSDQLELQHIFLDNNRINHIPSLFNNLFVDLKTIDLSGNLISYLDFPSIHFISDGVKLNLENNLIKTISLRKLKFFSFKEKIKNVTLSLEGNPLVCNCLLYRFTKIVQEKSELLSKSSFQILINDADKVTCTSLENRKMHVKTLDFKMLTCELELCLDNCTCSWRPHDEMFVVDCSFKDMKEIPIPSKDIYKLENYSITLNLMNNSIANFDGLDHPFYTRLANLTIPYNKISHFNKSDLPDNLKVLDVRGNNLTFLSASTLDYLNVTAMTLSLGDNPWICNCDIIDFSTFLQVPERKVLDPNNIKCASDGEELLGNNEYTMCPSFRQRMVIVTIVLITVFLLLFAVLGTMSFYKYKQGIKVWLFTHRMCLWAITEDELDADKKYDAFISYSHKDEEFVNTVLVPGLESGDPKYRICLHYRDWIPGEYIQNQIMQSVEDSRRTIVVLSSNFIESVWGQLEFKAAHSQALQDRTNRIIVIVYGQVPPESELDEKLRLYISMKTYVKWGDAKFWEKLRYIMPHPQELTQKKQQKCINADKLELVKSNSKNV</sequence>
<accession>B2WSC9</accession>
<dbReference type="PANTHER" id="PTHR24365:SF541">
    <property type="entry name" value="PROTEIN TOLL-RELATED"/>
    <property type="match status" value="1"/>
</dbReference>
<evidence type="ECO:0000256" key="8">
    <source>
        <dbReference type="ARBA" id="ARBA00023136"/>
    </source>
</evidence>
<reference evidence="14" key="1">
    <citation type="journal article" date="2008" name="Fish Shellfish Immunol.">
        <title>A Toll receptor from Chinese shrimp Fenneropenaeus chinensis is responsive to Vibrio anguillarum infection.</title>
        <authorList>
            <person name="Yang C."/>
            <person name="Zhang J."/>
            <person name="Li F."/>
            <person name="Ma H."/>
            <person name="Zhang Q."/>
            <person name="Jose Priya T.A."/>
            <person name="Zhang X."/>
            <person name="Xiang J."/>
        </authorList>
    </citation>
    <scope>NUCLEOTIDE SEQUENCE</scope>
</reference>
<evidence type="ECO:0000256" key="9">
    <source>
        <dbReference type="ARBA" id="ARBA00023170"/>
    </source>
</evidence>
<keyword evidence="6" id="KW-0677">Repeat</keyword>
<dbReference type="SMART" id="SM00082">
    <property type="entry name" value="LRRCT"/>
    <property type="match status" value="2"/>
</dbReference>
<evidence type="ECO:0000256" key="12">
    <source>
        <dbReference type="SAM" id="SignalP"/>
    </source>
</evidence>
<keyword evidence="10" id="KW-0325">Glycoprotein</keyword>
<keyword evidence="4 11" id="KW-0812">Transmembrane</keyword>
<dbReference type="InterPro" id="IPR035897">
    <property type="entry name" value="Toll_tir_struct_dom_sf"/>
</dbReference>
<evidence type="ECO:0000256" key="4">
    <source>
        <dbReference type="ARBA" id="ARBA00022692"/>
    </source>
</evidence>
<feature type="transmembrane region" description="Helical" evidence="11">
    <location>
        <begin position="712"/>
        <end position="736"/>
    </location>
</feature>